<evidence type="ECO:0000256" key="7">
    <source>
        <dbReference type="ARBA" id="ARBA00022984"/>
    </source>
</evidence>
<dbReference type="OrthoDB" id="9803760at2"/>
<keyword evidence="9 12" id="KW-0961">Cell wall biogenesis/degradation</keyword>
<evidence type="ECO:0000256" key="5">
    <source>
        <dbReference type="ARBA" id="ARBA00022679"/>
    </source>
</evidence>
<dbReference type="InterPro" id="IPR050068">
    <property type="entry name" value="MurA_subfamily"/>
</dbReference>
<feature type="binding site" evidence="12">
    <location>
        <position position="97"/>
    </location>
    <ligand>
        <name>UDP-N-acetyl-alpha-D-glucosamine</name>
        <dbReference type="ChEBI" id="CHEBI:57705"/>
    </ligand>
</feature>
<dbReference type="GO" id="GO:0051301">
    <property type="term" value="P:cell division"/>
    <property type="evidence" value="ECO:0007669"/>
    <property type="project" value="UniProtKB-KW"/>
</dbReference>
<dbReference type="NCBIfam" id="NF006873">
    <property type="entry name" value="PRK09369.1"/>
    <property type="match status" value="1"/>
</dbReference>
<name>A0A4Q1JQF7_9BACT</name>
<dbReference type="GO" id="GO:0019277">
    <property type="term" value="P:UDP-N-acetylgalactosamine biosynthetic process"/>
    <property type="evidence" value="ECO:0007669"/>
    <property type="project" value="InterPro"/>
</dbReference>
<organism evidence="14 15">
    <name type="scientific">Ancylomarina salipaludis</name>
    <dbReference type="NCBI Taxonomy" id="2501299"/>
    <lineage>
        <taxon>Bacteria</taxon>
        <taxon>Pseudomonadati</taxon>
        <taxon>Bacteroidota</taxon>
        <taxon>Bacteroidia</taxon>
        <taxon>Marinilabiliales</taxon>
        <taxon>Marinifilaceae</taxon>
        <taxon>Ancylomarina</taxon>
    </lineage>
</organism>
<dbReference type="Pfam" id="PF00275">
    <property type="entry name" value="EPSP_synthase"/>
    <property type="match status" value="1"/>
</dbReference>
<dbReference type="NCBIfam" id="TIGR01072">
    <property type="entry name" value="murA"/>
    <property type="match status" value="1"/>
</dbReference>
<dbReference type="Proteomes" id="UP000289703">
    <property type="component" value="Unassembled WGS sequence"/>
</dbReference>
<keyword evidence="8 12" id="KW-0131">Cell cycle</keyword>
<dbReference type="GO" id="GO:0008360">
    <property type="term" value="P:regulation of cell shape"/>
    <property type="evidence" value="ECO:0007669"/>
    <property type="project" value="UniProtKB-KW"/>
</dbReference>
<protein>
    <recommendedName>
        <fullName evidence="12">UDP-N-acetylglucosamine 1-carboxyvinyltransferase</fullName>
        <ecNumber evidence="12">2.5.1.7</ecNumber>
    </recommendedName>
    <alternativeName>
        <fullName evidence="12">Enoylpyruvate transferase</fullName>
    </alternativeName>
    <alternativeName>
        <fullName evidence="12">UDP-N-acetylglucosamine enolpyruvyl transferase</fullName>
        <shortName evidence="12">EPT</shortName>
    </alternativeName>
</protein>
<evidence type="ECO:0000313" key="14">
    <source>
        <dbReference type="EMBL" id="RXQ96637.1"/>
    </source>
</evidence>
<dbReference type="InterPro" id="IPR005750">
    <property type="entry name" value="UDP_GlcNAc_COvinyl_MurA"/>
</dbReference>
<dbReference type="HAMAP" id="MF_00111">
    <property type="entry name" value="MurA"/>
    <property type="match status" value="1"/>
</dbReference>
<comment type="caution">
    <text evidence="14">The sequence shown here is derived from an EMBL/GenBank/DDBJ whole genome shotgun (WGS) entry which is preliminary data.</text>
</comment>
<dbReference type="SUPFAM" id="SSF55205">
    <property type="entry name" value="EPT/RTPC-like"/>
    <property type="match status" value="1"/>
</dbReference>
<evidence type="ECO:0000313" key="15">
    <source>
        <dbReference type="Proteomes" id="UP000289703"/>
    </source>
</evidence>
<evidence type="ECO:0000256" key="10">
    <source>
        <dbReference type="ARBA" id="ARBA00038367"/>
    </source>
</evidence>
<proteinExistence type="inferred from homology"/>
<evidence type="ECO:0000256" key="12">
    <source>
        <dbReference type="HAMAP-Rule" id="MF_00111"/>
    </source>
</evidence>
<dbReference type="InterPro" id="IPR036968">
    <property type="entry name" value="Enolpyruvate_Tfrase_sf"/>
</dbReference>
<keyword evidence="3 12" id="KW-0963">Cytoplasm</keyword>
<comment type="similarity">
    <text evidence="10 12">Belongs to the EPSP synthase family. MurA subfamily.</text>
</comment>
<accession>A0A4Q1JQF7</accession>
<dbReference type="InterPro" id="IPR013792">
    <property type="entry name" value="RNA3'P_cycl/enolpyr_Trfase_a/b"/>
</dbReference>
<comment type="function">
    <text evidence="12">Cell wall formation. Adds enolpyruvyl to UDP-N-acetylglucosamine.</text>
</comment>
<dbReference type="EC" id="2.5.1.7" evidence="12"/>
<evidence type="ECO:0000256" key="4">
    <source>
        <dbReference type="ARBA" id="ARBA00022618"/>
    </source>
</evidence>
<dbReference type="AlphaFoldDB" id="A0A4Q1JQF7"/>
<feature type="binding site" evidence="12">
    <location>
        <position position="341"/>
    </location>
    <ligand>
        <name>UDP-N-acetyl-alpha-D-glucosamine</name>
        <dbReference type="ChEBI" id="CHEBI:57705"/>
    </ligand>
</feature>
<dbReference type="EMBL" id="SAXA01000002">
    <property type="protein sequence ID" value="RXQ96637.1"/>
    <property type="molecule type" value="Genomic_DNA"/>
</dbReference>
<feature type="active site" description="Proton donor" evidence="12">
    <location>
        <position position="121"/>
    </location>
</feature>
<comment type="caution">
    <text evidence="12">Lacks conserved residue(s) required for the propagation of feature annotation.</text>
</comment>
<feature type="domain" description="Enolpyruvate transferase" evidence="13">
    <location>
        <begin position="7"/>
        <end position="420"/>
    </location>
</feature>
<evidence type="ECO:0000256" key="8">
    <source>
        <dbReference type="ARBA" id="ARBA00023306"/>
    </source>
</evidence>
<feature type="binding site" evidence="12">
    <location>
        <position position="319"/>
    </location>
    <ligand>
        <name>UDP-N-acetyl-alpha-D-glucosamine</name>
        <dbReference type="ChEBI" id="CHEBI:57705"/>
    </ligand>
</feature>
<evidence type="ECO:0000256" key="11">
    <source>
        <dbReference type="ARBA" id="ARBA00047527"/>
    </source>
</evidence>
<dbReference type="Gene3D" id="3.65.10.10">
    <property type="entry name" value="Enolpyruvate transferase domain"/>
    <property type="match status" value="2"/>
</dbReference>
<evidence type="ECO:0000256" key="2">
    <source>
        <dbReference type="ARBA" id="ARBA00004752"/>
    </source>
</evidence>
<evidence type="ECO:0000256" key="6">
    <source>
        <dbReference type="ARBA" id="ARBA00022960"/>
    </source>
</evidence>
<dbReference type="GO" id="GO:0071555">
    <property type="term" value="P:cell wall organization"/>
    <property type="evidence" value="ECO:0007669"/>
    <property type="project" value="UniProtKB-KW"/>
</dbReference>
<dbReference type="InterPro" id="IPR001986">
    <property type="entry name" value="Enolpyruvate_Tfrase_dom"/>
</dbReference>
<evidence type="ECO:0000259" key="13">
    <source>
        <dbReference type="Pfam" id="PF00275"/>
    </source>
</evidence>
<comment type="catalytic activity">
    <reaction evidence="11 12">
        <text>phosphoenolpyruvate + UDP-N-acetyl-alpha-D-glucosamine = UDP-N-acetyl-3-O-(1-carboxyvinyl)-alpha-D-glucosamine + phosphate</text>
        <dbReference type="Rhea" id="RHEA:18681"/>
        <dbReference type="ChEBI" id="CHEBI:43474"/>
        <dbReference type="ChEBI" id="CHEBI:57705"/>
        <dbReference type="ChEBI" id="CHEBI:58702"/>
        <dbReference type="ChEBI" id="CHEBI:68483"/>
        <dbReference type="EC" id="2.5.1.7"/>
    </reaction>
</comment>
<keyword evidence="6 12" id="KW-0133">Cell shape</keyword>
<keyword evidence="15" id="KW-1185">Reference proteome</keyword>
<gene>
    <name evidence="12 14" type="primary">murA</name>
    <name evidence="14" type="ORF">EO244_03150</name>
</gene>
<evidence type="ECO:0000256" key="9">
    <source>
        <dbReference type="ARBA" id="ARBA00023316"/>
    </source>
</evidence>
<comment type="subcellular location">
    <subcellularLocation>
        <location evidence="1 12">Cytoplasm</location>
    </subcellularLocation>
</comment>
<dbReference type="RefSeq" id="WP_129252845.1">
    <property type="nucleotide sequence ID" value="NZ_SAXA01000002.1"/>
</dbReference>
<dbReference type="PANTHER" id="PTHR43783:SF1">
    <property type="entry name" value="UDP-N-ACETYLGLUCOSAMINE 1-CARBOXYVINYLTRANSFERASE"/>
    <property type="match status" value="1"/>
</dbReference>
<evidence type="ECO:0000256" key="3">
    <source>
        <dbReference type="ARBA" id="ARBA00022490"/>
    </source>
</evidence>
<dbReference type="CDD" id="cd01555">
    <property type="entry name" value="UdpNAET"/>
    <property type="match status" value="1"/>
</dbReference>
<keyword evidence="5 12" id="KW-0808">Transferase</keyword>
<evidence type="ECO:0000256" key="1">
    <source>
        <dbReference type="ARBA" id="ARBA00004496"/>
    </source>
</evidence>
<dbReference type="GO" id="GO:0008760">
    <property type="term" value="F:UDP-N-acetylglucosamine 1-carboxyvinyltransferase activity"/>
    <property type="evidence" value="ECO:0007669"/>
    <property type="project" value="UniProtKB-UniRule"/>
</dbReference>
<dbReference type="UniPathway" id="UPA00219"/>
<dbReference type="GO" id="GO:0005737">
    <property type="term" value="C:cytoplasm"/>
    <property type="evidence" value="ECO:0007669"/>
    <property type="project" value="UniProtKB-SubCell"/>
</dbReference>
<keyword evidence="7 12" id="KW-0573">Peptidoglycan synthesis</keyword>
<comment type="pathway">
    <text evidence="2 12">Cell wall biogenesis; peptidoglycan biosynthesis.</text>
</comment>
<dbReference type="PANTHER" id="PTHR43783">
    <property type="entry name" value="UDP-N-ACETYLGLUCOSAMINE 1-CARBOXYVINYLTRANSFERASE"/>
    <property type="match status" value="1"/>
</dbReference>
<sequence length="436" mass="47773">MSTFEITGGTTLKGELHPQGAKNEALQVLCATLLTSEKVRIHNIPNILDVNRLIELLASLGVSVTQEAKNTYCFEAKNINLEYLNSDEFAKKGSSLRGSIMIIGPLLARFGKAYIPKPGGDKIGRRRLDTHFIGFQKLGADFKYKQGDKFYRLEAPKLKGTYMLLDEASVTGTANIIMAAVLAEGTTTIYNAACEPYIQQLCKMLNSMGAKITGIGSNLLYVEGVKSLSGCEHRILPDMIEIGSFIGLAAMTKSEITIKNVAYKELGVIPDTFKKLGIKLEIIGDDIHIPKQENYTIENFMDGSILTIADAPWPGLTPDLLSIILVVATQAKGSVLIHQKMFESRLFFTDKLIDMGAQIILCDPHRATVIGLNQENRLRATKMVSPDIRAGVSLLIAALSADGISTIQNIDQIDRGYENIDLRLNAIGAKIRRIDN</sequence>
<feature type="binding site" evidence="12">
    <location>
        <begin position="22"/>
        <end position="23"/>
    </location>
    <ligand>
        <name>phosphoenolpyruvate</name>
        <dbReference type="ChEBI" id="CHEBI:58702"/>
    </ligand>
</feature>
<dbReference type="GO" id="GO:0009252">
    <property type="term" value="P:peptidoglycan biosynthetic process"/>
    <property type="evidence" value="ECO:0007669"/>
    <property type="project" value="UniProtKB-UniRule"/>
</dbReference>
<keyword evidence="4 12" id="KW-0132">Cell division</keyword>
<reference evidence="14 15" key="1">
    <citation type="submission" date="2019-01" db="EMBL/GenBank/DDBJ databases">
        <title>Ancylomarina salipaludis sp. nov., isolated from a salt marsh.</title>
        <authorList>
            <person name="Yoon J.-H."/>
        </authorList>
    </citation>
    <scope>NUCLEOTIDE SEQUENCE [LARGE SCALE GENOMIC DNA]</scope>
    <source>
        <strain evidence="14 15">SHSM-M15</strain>
    </source>
</reference>